<dbReference type="STRING" id="1122181.GCA_000382265_02342"/>
<dbReference type="AlphaFoldDB" id="A0A1Y0EFZ3"/>
<keyword evidence="3" id="KW-1185">Reference proteome</keyword>
<organism evidence="2 3">
    <name type="scientific">Yoonia vestfoldensis</name>
    <dbReference type="NCBI Taxonomy" id="245188"/>
    <lineage>
        <taxon>Bacteria</taxon>
        <taxon>Pseudomonadati</taxon>
        <taxon>Pseudomonadota</taxon>
        <taxon>Alphaproteobacteria</taxon>
        <taxon>Rhodobacterales</taxon>
        <taxon>Paracoccaceae</taxon>
        <taxon>Yoonia</taxon>
    </lineage>
</organism>
<accession>A0A1Y0EFZ3</accession>
<feature type="transmembrane region" description="Helical" evidence="1">
    <location>
        <begin position="42"/>
        <end position="68"/>
    </location>
</feature>
<sequence>MMLWAEWWVWMSGALILATLEVLIPGYIFLGFAVGAGLMGLLILFGINATGLALMLVIFALLSLLSYLAMRRFFRLRKGQVKVWETDIND</sequence>
<keyword evidence="1" id="KW-0472">Membrane</keyword>
<reference evidence="2 3" key="1">
    <citation type="submission" date="2017-05" db="EMBL/GenBank/DDBJ databases">
        <title>Genome Sequence of Loktanella vestfoldensis Strain SMR4r Isolated from a Culture of the Diatom Skeletonema marinoi.</title>
        <authorList>
            <person name="Topel M."/>
            <person name="Pinder M.I.M."/>
            <person name="Johansson O.N."/>
            <person name="Kourtchenko O."/>
            <person name="Godhe A."/>
            <person name="Clarke A.K."/>
        </authorList>
    </citation>
    <scope>NUCLEOTIDE SEQUENCE [LARGE SCALE GENOMIC DNA]</scope>
    <source>
        <strain evidence="2 3">SMR4r</strain>
    </source>
</reference>
<dbReference type="Proteomes" id="UP000195273">
    <property type="component" value="Chromosome"/>
</dbReference>
<evidence type="ECO:0000313" key="3">
    <source>
        <dbReference type="Proteomes" id="UP000195273"/>
    </source>
</evidence>
<keyword evidence="1" id="KW-0812">Transmembrane</keyword>
<evidence type="ECO:0008006" key="4">
    <source>
        <dbReference type="Google" id="ProtNLM"/>
    </source>
</evidence>
<name>A0A1Y0EFZ3_9RHOB</name>
<evidence type="ECO:0000256" key="1">
    <source>
        <dbReference type="SAM" id="Phobius"/>
    </source>
</evidence>
<proteinExistence type="predicted"/>
<dbReference type="OrthoDB" id="7745385at2"/>
<feature type="transmembrane region" description="Helical" evidence="1">
    <location>
        <begin position="7"/>
        <end position="30"/>
    </location>
</feature>
<gene>
    <name evidence="2" type="ORF">LOKVESSMR4R_03279</name>
</gene>
<keyword evidence="1" id="KW-1133">Transmembrane helix</keyword>
<dbReference type="KEGG" id="lvs:LOKVESSMR4R_03279"/>
<dbReference type="RefSeq" id="WP_087210707.1">
    <property type="nucleotide sequence ID" value="NZ_CP021431.1"/>
</dbReference>
<evidence type="ECO:0000313" key="2">
    <source>
        <dbReference type="EMBL" id="ARU02554.1"/>
    </source>
</evidence>
<protein>
    <recommendedName>
        <fullName evidence="4">Activity regulator of membrane protease YbbK</fullName>
    </recommendedName>
</protein>
<dbReference type="EMBL" id="CP021431">
    <property type="protein sequence ID" value="ARU02554.1"/>
    <property type="molecule type" value="Genomic_DNA"/>
</dbReference>